<name>A0A0P9CSU9_9BACL</name>
<accession>A0A0P9CSU9</accession>
<dbReference type="RefSeq" id="WP_054970203.1">
    <property type="nucleotide sequence ID" value="NZ_LJCO01000070.1"/>
</dbReference>
<dbReference type="InterPro" id="IPR011008">
    <property type="entry name" value="Dimeric_a/b-barrel"/>
</dbReference>
<dbReference type="OrthoDB" id="2872084at2"/>
<evidence type="ECO:0000313" key="1">
    <source>
        <dbReference type="EMBL" id="KPV42721.1"/>
    </source>
</evidence>
<dbReference type="EMBL" id="LJCO01000070">
    <property type="protein sequence ID" value="KPV42721.1"/>
    <property type="molecule type" value="Genomic_DNA"/>
</dbReference>
<evidence type="ECO:0008006" key="3">
    <source>
        <dbReference type="Google" id="ProtNLM"/>
    </source>
</evidence>
<gene>
    <name evidence="1" type="ORF">AN477_16140</name>
</gene>
<comment type="caution">
    <text evidence="1">The sequence shown here is derived from an EMBL/GenBank/DDBJ whole genome shotgun (WGS) entry which is preliminary data.</text>
</comment>
<keyword evidence="2" id="KW-1185">Reference proteome</keyword>
<protein>
    <recommendedName>
        <fullName evidence="3">ABM domain-containing protein</fullName>
    </recommendedName>
</protein>
<dbReference type="AlphaFoldDB" id="A0A0P9CSU9"/>
<dbReference type="SUPFAM" id="SSF54909">
    <property type="entry name" value="Dimeric alpha+beta barrel"/>
    <property type="match status" value="1"/>
</dbReference>
<evidence type="ECO:0000313" key="2">
    <source>
        <dbReference type="Proteomes" id="UP000050482"/>
    </source>
</evidence>
<proteinExistence type="predicted"/>
<dbReference type="PATRIC" id="fig|471514.4.peg.4016"/>
<dbReference type="Proteomes" id="UP000050482">
    <property type="component" value="Unassembled WGS sequence"/>
</dbReference>
<reference evidence="1 2" key="1">
    <citation type="submission" date="2015-09" db="EMBL/GenBank/DDBJ databases">
        <title>Draft genome sequence of Alicyclobacillus ferrooxydans DSM 22381.</title>
        <authorList>
            <person name="Hemp J."/>
        </authorList>
    </citation>
    <scope>NUCLEOTIDE SEQUENCE [LARGE SCALE GENOMIC DNA]</scope>
    <source>
        <strain evidence="1 2">TC-34</strain>
    </source>
</reference>
<sequence length="96" mass="11195">MYARVTKVVLGPDTQWEAERIADLFSILLKEQKGFRGITYLADYDNGEYKSVSFWETEEDLMTSLANIRPILMDAVGSKYQWDPSFQVYKVYEPKV</sequence>
<organism evidence="1 2">
    <name type="scientific">Alicyclobacillus ferrooxydans</name>
    <dbReference type="NCBI Taxonomy" id="471514"/>
    <lineage>
        <taxon>Bacteria</taxon>
        <taxon>Bacillati</taxon>
        <taxon>Bacillota</taxon>
        <taxon>Bacilli</taxon>
        <taxon>Bacillales</taxon>
        <taxon>Alicyclobacillaceae</taxon>
        <taxon>Alicyclobacillus</taxon>
    </lineage>
</organism>